<keyword evidence="7 12" id="KW-0573">Peptidoglycan synthesis</keyword>
<proteinExistence type="inferred from homology"/>
<feature type="transmembrane region" description="Helical" evidence="12">
    <location>
        <begin position="76"/>
        <end position="93"/>
    </location>
</feature>
<dbReference type="GO" id="GO:0071555">
    <property type="term" value="P:cell wall organization"/>
    <property type="evidence" value="ECO:0007669"/>
    <property type="project" value="UniProtKB-KW"/>
</dbReference>
<dbReference type="PANTHER" id="PTHR22926">
    <property type="entry name" value="PHOSPHO-N-ACETYLMURAMOYL-PENTAPEPTIDE-TRANSFERASE"/>
    <property type="match status" value="1"/>
</dbReference>
<dbReference type="InterPro" id="IPR000715">
    <property type="entry name" value="Glycosyl_transferase_4"/>
</dbReference>
<evidence type="ECO:0000256" key="2">
    <source>
        <dbReference type="ARBA" id="ARBA00005583"/>
    </source>
</evidence>
<keyword evidence="16" id="KW-1185">Reference proteome</keyword>
<keyword evidence="4 12" id="KW-0808">Transferase</keyword>
<keyword evidence="10 12" id="KW-0131">Cell cycle</keyword>
<comment type="pathway">
    <text evidence="12">Cell wall biogenesis; peptidoglycan biosynthesis.</text>
</comment>
<dbReference type="Pfam" id="PF00953">
    <property type="entry name" value="Glycos_transf_4"/>
    <property type="match status" value="1"/>
</dbReference>
<feature type="transmembrane region" description="Helical" evidence="12">
    <location>
        <begin position="333"/>
        <end position="354"/>
    </location>
</feature>
<evidence type="ECO:0000256" key="11">
    <source>
        <dbReference type="ARBA" id="ARBA00023316"/>
    </source>
</evidence>
<sequence length="413" mass="46355">MLYYLYEYLTHHGIHVPGMGLLRYISFRAGMAVLFSLTIALVFGKRIINYLRAKQMGELVRDLGLDGQKQKEGTPTMGGLIIILATLIPVLLFTRITNVYIVLLIVSVIWMGAIGFLDDYLKKIKKNKDGLSGKFKIVGQVGLGMIVGVTMYFHPDITVKRKYSDAKVVNRNNVEQNFMPTEKIAVSTVPFAKNNEFDYSGMLFWMNDKDAHEWAWIVFIPIVIFIVTAVSNGANITDGIDGLAAGTSTVILLTLGLFAYLSGNIIFADYLNIMFLPNMGETTIFVVAMVGAVIGFFWYNTYPAQVFMGDTGSLMIGGVIAVLAIILRKELMIPVLCGIFLIENISVMLQVVVFKYRKRKFGLEYAQNNRLFRMSPLHHHYQKGGFHESKIVNRMIIIGVMLAIVCLITLKMR</sequence>
<dbReference type="InterPro" id="IPR018480">
    <property type="entry name" value="PNAcMuramoyl-5peptid_Trfase_CS"/>
</dbReference>
<feature type="transmembrane region" description="Helical" evidence="12">
    <location>
        <begin position="214"/>
        <end position="231"/>
    </location>
</feature>
<dbReference type="GO" id="GO:0009252">
    <property type="term" value="P:peptidoglycan biosynthetic process"/>
    <property type="evidence" value="ECO:0007669"/>
    <property type="project" value="UniProtKB-UniRule"/>
</dbReference>
<evidence type="ECO:0000256" key="4">
    <source>
        <dbReference type="ARBA" id="ARBA00022679"/>
    </source>
</evidence>
<comment type="function">
    <text evidence="12">Catalyzes the initial step of the lipid cycle reactions in the biosynthesis of the cell wall peptidoglycan: transfers peptidoglycan precursor phospho-MurNAc-pentapeptide from UDP-MurNAc-pentapeptide onto the lipid carrier undecaprenyl phosphate, yielding undecaprenyl-pyrophosphoryl-MurNAc-pentapeptide, known as lipid I.</text>
</comment>
<feature type="transmembrane region" description="Helical" evidence="12">
    <location>
        <begin position="137"/>
        <end position="154"/>
    </location>
</feature>
<evidence type="ECO:0000256" key="5">
    <source>
        <dbReference type="ARBA" id="ARBA00022692"/>
    </source>
</evidence>
<evidence type="ECO:0000256" key="13">
    <source>
        <dbReference type="NCBIfam" id="TIGR00445"/>
    </source>
</evidence>
<dbReference type="GO" id="GO:0051301">
    <property type="term" value="P:cell division"/>
    <property type="evidence" value="ECO:0007669"/>
    <property type="project" value="UniProtKB-KW"/>
</dbReference>
<keyword evidence="9 12" id="KW-0472">Membrane</keyword>
<feature type="transmembrane region" description="Helical" evidence="12">
    <location>
        <begin position="282"/>
        <end position="299"/>
    </location>
</feature>
<keyword evidence="8 12" id="KW-1133">Transmembrane helix</keyword>
<dbReference type="EC" id="2.7.8.13" evidence="12 13"/>
<dbReference type="GO" id="GO:0005886">
    <property type="term" value="C:plasma membrane"/>
    <property type="evidence" value="ECO:0007669"/>
    <property type="project" value="UniProtKB-SubCell"/>
</dbReference>
<keyword evidence="6 12" id="KW-0133">Cell shape</keyword>
<evidence type="ECO:0000256" key="3">
    <source>
        <dbReference type="ARBA" id="ARBA00022618"/>
    </source>
</evidence>
<keyword evidence="12" id="KW-1003">Cell membrane</keyword>
<dbReference type="GO" id="GO:0008360">
    <property type="term" value="P:regulation of cell shape"/>
    <property type="evidence" value="ECO:0007669"/>
    <property type="project" value="UniProtKB-KW"/>
</dbReference>
<evidence type="ECO:0000256" key="14">
    <source>
        <dbReference type="PIRSR" id="PIRSR600715-1"/>
    </source>
</evidence>
<evidence type="ECO:0000256" key="10">
    <source>
        <dbReference type="ARBA" id="ARBA00023306"/>
    </source>
</evidence>
<comment type="subcellular location">
    <subcellularLocation>
        <location evidence="12">Cell membrane</location>
        <topology evidence="12">Multi-pass membrane protein</topology>
    </subcellularLocation>
    <subcellularLocation>
        <location evidence="1">Membrane</location>
        <topology evidence="1">Multi-pass membrane protein</topology>
    </subcellularLocation>
</comment>
<evidence type="ECO:0000256" key="1">
    <source>
        <dbReference type="ARBA" id="ARBA00004141"/>
    </source>
</evidence>
<feature type="binding site" evidence="14">
    <location>
        <position position="235"/>
    </location>
    <ligand>
        <name>Mg(2+)</name>
        <dbReference type="ChEBI" id="CHEBI:18420"/>
    </ligand>
</feature>
<dbReference type="NCBIfam" id="TIGR00445">
    <property type="entry name" value="mraY"/>
    <property type="match status" value="1"/>
</dbReference>
<comment type="similarity">
    <text evidence="2 12">Belongs to the glycosyltransferase 4 family. MraY subfamily.</text>
</comment>
<keyword evidence="3 12" id="KW-0132">Cell division</keyword>
<dbReference type="PROSITE" id="PS01348">
    <property type="entry name" value="MRAY_2"/>
    <property type="match status" value="1"/>
</dbReference>
<organism evidence="15 16">
    <name type="scientific">Chryseobacterium endophyticum</name>
    <dbReference type="NCBI Taxonomy" id="1854762"/>
    <lineage>
        <taxon>Bacteria</taxon>
        <taxon>Pseudomonadati</taxon>
        <taxon>Bacteroidota</taxon>
        <taxon>Flavobacteriia</taxon>
        <taxon>Flavobacteriales</taxon>
        <taxon>Weeksellaceae</taxon>
        <taxon>Chryseobacterium group</taxon>
        <taxon>Chryseobacterium</taxon>
    </lineage>
</organism>
<dbReference type="InterPro" id="IPR003524">
    <property type="entry name" value="PNAcMuramoyl-5peptid_Trfase"/>
</dbReference>
<evidence type="ECO:0000256" key="12">
    <source>
        <dbReference type="HAMAP-Rule" id="MF_00038"/>
    </source>
</evidence>
<evidence type="ECO:0000256" key="8">
    <source>
        <dbReference type="ARBA" id="ARBA00022989"/>
    </source>
</evidence>
<gene>
    <name evidence="12 15" type="primary">mraY</name>
    <name evidence="15" type="ORF">AAFP95_03090</name>
</gene>
<dbReference type="RefSeq" id="WP_294200318.1">
    <property type="nucleotide sequence ID" value="NZ_CP154834.1"/>
</dbReference>
<evidence type="ECO:0000313" key="16">
    <source>
        <dbReference type="Proteomes" id="UP001463665"/>
    </source>
</evidence>
<comment type="cofactor">
    <cofactor evidence="12 14">
        <name>Mg(2+)</name>
        <dbReference type="ChEBI" id="CHEBI:18420"/>
    </cofactor>
</comment>
<feature type="transmembrane region" description="Helical" evidence="12">
    <location>
        <begin position="306"/>
        <end position="327"/>
    </location>
</feature>
<feature type="transmembrane region" description="Helical" evidence="12">
    <location>
        <begin position="99"/>
        <end position="117"/>
    </location>
</feature>
<comment type="catalytic activity">
    <reaction evidence="12">
        <text>UDP-N-acetyl-alpha-D-muramoyl-L-alanyl-gamma-D-glutamyl-meso-2,6-diaminopimeloyl-D-alanyl-D-alanine + di-trans,octa-cis-undecaprenyl phosphate = di-trans,octa-cis-undecaprenyl diphospho-N-acetyl-alpha-D-muramoyl-L-alanyl-D-glutamyl-meso-2,6-diaminopimeloyl-D-alanyl-D-alanine + UMP</text>
        <dbReference type="Rhea" id="RHEA:28386"/>
        <dbReference type="ChEBI" id="CHEBI:57865"/>
        <dbReference type="ChEBI" id="CHEBI:60392"/>
        <dbReference type="ChEBI" id="CHEBI:61386"/>
        <dbReference type="ChEBI" id="CHEBI:61387"/>
        <dbReference type="EC" id="2.7.8.13"/>
    </reaction>
</comment>
<dbReference type="Proteomes" id="UP001463665">
    <property type="component" value="Chromosome"/>
</dbReference>
<evidence type="ECO:0000256" key="7">
    <source>
        <dbReference type="ARBA" id="ARBA00022984"/>
    </source>
</evidence>
<reference evidence="15 16" key="1">
    <citation type="submission" date="2024-04" db="EMBL/GenBank/DDBJ databases">
        <title>Genome sequencing and assembly of rice foliar adapted Chryseobacterium endophyticum OsEnb-ALM-A6.</title>
        <authorList>
            <person name="Kumar S."/>
            <person name="Javed M."/>
            <person name="Chouhan V."/>
            <person name="Charishma K."/>
            <person name="Patel A."/>
            <person name="Kumar M."/>
            <person name="Sahu K.P."/>
            <person name="Kumar A."/>
        </authorList>
    </citation>
    <scope>NUCLEOTIDE SEQUENCE [LARGE SCALE GENOMIC DNA]</scope>
    <source>
        <strain evidence="15 16">OsEnb-ALM-A6</strain>
    </source>
</reference>
<dbReference type="EMBL" id="CP154834">
    <property type="protein sequence ID" value="XAO75007.1"/>
    <property type="molecule type" value="Genomic_DNA"/>
</dbReference>
<dbReference type="GO" id="GO:0008963">
    <property type="term" value="F:phospho-N-acetylmuramoyl-pentapeptide-transferase activity"/>
    <property type="evidence" value="ECO:0007669"/>
    <property type="project" value="UniProtKB-UniRule"/>
</dbReference>
<keyword evidence="11 12" id="KW-0961">Cell wall biogenesis/degradation</keyword>
<feature type="transmembrane region" description="Helical" evidence="12">
    <location>
        <begin position="25"/>
        <end position="44"/>
    </location>
</feature>
<evidence type="ECO:0000313" key="15">
    <source>
        <dbReference type="EMBL" id="XAO75007.1"/>
    </source>
</evidence>
<dbReference type="AlphaFoldDB" id="A0AAU6WT36"/>
<keyword evidence="5 12" id="KW-0812">Transmembrane</keyword>
<dbReference type="Pfam" id="PF10555">
    <property type="entry name" value="MraY_sig1"/>
    <property type="match status" value="1"/>
</dbReference>
<dbReference type="PANTHER" id="PTHR22926:SF5">
    <property type="entry name" value="PHOSPHO-N-ACETYLMURAMOYL-PENTAPEPTIDE-TRANSFERASE HOMOLOG"/>
    <property type="match status" value="1"/>
</dbReference>
<evidence type="ECO:0000256" key="9">
    <source>
        <dbReference type="ARBA" id="ARBA00023136"/>
    </source>
</evidence>
<evidence type="ECO:0000256" key="6">
    <source>
        <dbReference type="ARBA" id="ARBA00022960"/>
    </source>
</evidence>
<dbReference type="PROSITE" id="PS01347">
    <property type="entry name" value="MRAY_1"/>
    <property type="match status" value="1"/>
</dbReference>
<feature type="transmembrane region" description="Helical" evidence="12">
    <location>
        <begin position="391"/>
        <end position="410"/>
    </location>
</feature>
<protein>
    <recommendedName>
        <fullName evidence="12 13">Phospho-N-acetylmuramoyl-pentapeptide-transferase</fullName>
        <ecNumber evidence="12 13">2.7.8.13</ecNumber>
    </recommendedName>
    <alternativeName>
        <fullName evidence="12">UDP-MurNAc-pentapeptide phosphotransferase</fullName>
    </alternativeName>
</protein>
<dbReference type="GO" id="GO:0046872">
    <property type="term" value="F:metal ion binding"/>
    <property type="evidence" value="ECO:0007669"/>
    <property type="project" value="UniProtKB-KW"/>
</dbReference>
<keyword evidence="12 14" id="KW-0479">Metal-binding</keyword>
<dbReference type="CDD" id="cd06852">
    <property type="entry name" value="GT_MraY"/>
    <property type="match status" value="1"/>
</dbReference>
<name>A0AAU6WT36_9FLAO</name>
<accession>A0AAU6WT36</accession>
<keyword evidence="12 14" id="KW-0460">Magnesium</keyword>
<feature type="transmembrane region" description="Helical" evidence="12">
    <location>
        <begin position="243"/>
        <end position="262"/>
    </location>
</feature>
<feature type="binding site" evidence="14">
    <location>
        <position position="310"/>
    </location>
    <ligand>
        <name>Mg(2+)</name>
        <dbReference type="ChEBI" id="CHEBI:18420"/>
    </ligand>
</feature>
<dbReference type="HAMAP" id="MF_00038">
    <property type="entry name" value="MraY"/>
    <property type="match status" value="1"/>
</dbReference>